<feature type="transmembrane region" description="Helical" evidence="1">
    <location>
        <begin position="38"/>
        <end position="68"/>
    </location>
</feature>
<keyword evidence="1" id="KW-0472">Membrane</keyword>
<dbReference type="AlphaFoldDB" id="A0A285NNA7"/>
<dbReference type="Pfam" id="PF07670">
    <property type="entry name" value="Gate"/>
    <property type="match status" value="1"/>
</dbReference>
<keyword evidence="4" id="KW-1185">Reference proteome</keyword>
<feature type="transmembrane region" description="Helical" evidence="1">
    <location>
        <begin position="6"/>
        <end position="26"/>
    </location>
</feature>
<evidence type="ECO:0000313" key="3">
    <source>
        <dbReference type="EMBL" id="SNZ10437.1"/>
    </source>
</evidence>
<reference evidence="4" key="1">
    <citation type="submission" date="2017-09" db="EMBL/GenBank/DDBJ databases">
        <authorList>
            <person name="Varghese N."/>
            <person name="Submissions S."/>
        </authorList>
    </citation>
    <scope>NUCLEOTIDE SEQUENCE [LARGE SCALE GENOMIC DNA]</scope>
    <source>
        <strain evidence="4">CGMCC 1.8913</strain>
    </source>
</reference>
<evidence type="ECO:0000256" key="1">
    <source>
        <dbReference type="SAM" id="Phobius"/>
    </source>
</evidence>
<feature type="transmembrane region" description="Helical" evidence="1">
    <location>
        <begin position="132"/>
        <end position="152"/>
    </location>
</feature>
<keyword evidence="1" id="KW-0812">Transmembrane</keyword>
<dbReference type="Proteomes" id="UP000219356">
    <property type="component" value="Unassembled WGS sequence"/>
</dbReference>
<dbReference type="STRING" id="586416.GZ22_08585"/>
<name>A0A285NNA7_9BACI</name>
<evidence type="ECO:0000259" key="2">
    <source>
        <dbReference type="Pfam" id="PF07670"/>
    </source>
</evidence>
<keyword evidence="1" id="KW-1133">Transmembrane helix</keyword>
<proteinExistence type="predicted"/>
<evidence type="ECO:0000313" key="4">
    <source>
        <dbReference type="Proteomes" id="UP000219356"/>
    </source>
</evidence>
<dbReference type="InterPro" id="IPR011642">
    <property type="entry name" value="Gate_dom"/>
</dbReference>
<protein>
    <submittedName>
        <fullName evidence="3">Spore maturation protein A</fullName>
    </submittedName>
</protein>
<gene>
    <name evidence="3" type="ORF">SAMN05421503_1742</name>
</gene>
<feature type="transmembrane region" description="Helical" evidence="1">
    <location>
        <begin position="164"/>
        <end position="187"/>
    </location>
</feature>
<dbReference type="EMBL" id="OBEK01000002">
    <property type="protein sequence ID" value="SNZ10437.1"/>
    <property type="molecule type" value="Genomic_DNA"/>
</dbReference>
<accession>A0A285NNA7</accession>
<dbReference type="OrthoDB" id="9782481at2"/>
<sequence>MVNYIWAIMAIGGIIYAMFTGTMDQVNKAIFKSADDAVVLAISLISVMVFWLGITKIAEAAGLLHALVRLAKPFISRLFPDIPKDHPAMGYILSNLTANFFGLGNAATPMGIKAMEEMKKLSNSPKASRSMITFLAVNTSSLTLIPTTVLAVRMKYESNSPTEIVSATLLASILSFIGAILIDRLFYEIRRRKERRA</sequence>
<dbReference type="eggNOG" id="COG2715">
    <property type="taxonomic scope" value="Bacteria"/>
</dbReference>
<dbReference type="RefSeq" id="WP_097041208.1">
    <property type="nucleotide sequence ID" value="NZ_OBEK01000002.1"/>
</dbReference>
<organism evidence="3 4">
    <name type="scientific">Terribacillus aidingensis</name>
    <dbReference type="NCBI Taxonomy" id="586416"/>
    <lineage>
        <taxon>Bacteria</taxon>
        <taxon>Bacillati</taxon>
        <taxon>Bacillota</taxon>
        <taxon>Bacilli</taxon>
        <taxon>Bacillales</taxon>
        <taxon>Bacillaceae</taxon>
        <taxon>Terribacillus</taxon>
    </lineage>
</organism>
<feature type="domain" description="Nucleoside transporter/FeoB GTPase Gate" evidence="2">
    <location>
        <begin position="42"/>
        <end position="151"/>
    </location>
</feature>